<sequence length="318" mass="36469">MATSLPYPFNTQIPVTPPPDNLHFPSIHPVADQPFAQFLKPFGIDVYGQKKAMDTKPQTLAKQAETQPKQTQPEIKVKEELPALESAGVTLDPRYLAMVSRIAAYYQQRCQAVANFQQQRCQAWANMHRQKCQEMMQASMLVVAWYIRDRINRRRKRSKRTFRRGLSERCTRSKITKGEAVRRWVTQIPEGTMSPNNPIREKLADPEEDNWSMDRESAPDKEAKLFCVADNLIKSQLSKIDVPLMGALSFDESDSESEDEDMEEEEEEDEIEDDEELYDDEYVEDGVECYDDDEDDASDIVHHGTGKGSHERTGTTLT</sequence>
<proteinExistence type="predicted"/>
<feature type="region of interest" description="Disordered" evidence="1">
    <location>
        <begin position="189"/>
        <end position="217"/>
    </location>
</feature>
<dbReference type="RefSeq" id="XP_030995935.1">
    <property type="nucleotide sequence ID" value="XM_031140791.1"/>
</dbReference>
<feature type="compositionally biased region" description="Acidic residues" evidence="1">
    <location>
        <begin position="251"/>
        <end position="298"/>
    </location>
</feature>
<dbReference type="Proteomes" id="UP000319257">
    <property type="component" value="Unassembled WGS sequence"/>
</dbReference>
<dbReference type="InParanoid" id="A0A507B678"/>
<gene>
    <name evidence="2" type="ORF">E0L32_000618</name>
</gene>
<evidence type="ECO:0000256" key="1">
    <source>
        <dbReference type="SAM" id="MobiDB-lite"/>
    </source>
</evidence>
<feature type="region of interest" description="Disordered" evidence="1">
    <location>
        <begin position="250"/>
        <end position="318"/>
    </location>
</feature>
<protein>
    <submittedName>
        <fullName evidence="2">Uncharacterized protein</fullName>
    </submittedName>
</protein>
<evidence type="ECO:0000313" key="3">
    <source>
        <dbReference type="Proteomes" id="UP000319257"/>
    </source>
</evidence>
<organism evidence="2 3">
    <name type="scientific">Thyridium curvatum</name>
    <dbReference type="NCBI Taxonomy" id="1093900"/>
    <lineage>
        <taxon>Eukaryota</taxon>
        <taxon>Fungi</taxon>
        <taxon>Dikarya</taxon>
        <taxon>Ascomycota</taxon>
        <taxon>Pezizomycotina</taxon>
        <taxon>Sordariomycetes</taxon>
        <taxon>Sordariomycetidae</taxon>
        <taxon>Thyridiales</taxon>
        <taxon>Thyridiaceae</taxon>
        <taxon>Thyridium</taxon>
    </lineage>
</organism>
<name>A0A507B678_9PEZI</name>
<accession>A0A507B678</accession>
<dbReference type="EMBL" id="SKBQ01000002">
    <property type="protein sequence ID" value="TPX14224.1"/>
    <property type="molecule type" value="Genomic_DNA"/>
</dbReference>
<dbReference type="OrthoDB" id="5234702at2759"/>
<reference evidence="2 3" key="1">
    <citation type="submission" date="2019-06" db="EMBL/GenBank/DDBJ databases">
        <title>Draft genome sequence of the filamentous fungus Phialemoniopsis curvata isolated from diesel fuel.</title>
        <authorList>
            <person name="Varaljay V.A."/>
            <person name="Lyon W.J."/>
            <person name="Crouch A.L."/>
            <person name="Drake C.E."/>
            <person name="Hollomon J.M."/>
            <person name="Nadeau L.J."/>
            <person name="Nunn H.S."/>
            <person name="Stevenson B.S."/>
            <person name="Bojanowski C.L."/>
            <person name="Crookes-Goodson W.J."/>
        </authorList>
    </citation>
    <scope>NUCLEOTIDE SEQUENCE [LARGE SCALE GENOMIC DNA]</scope>
    <source>
        <strain evidence="2 3">D216</strain>
    </source>
</reference>
<dbReference type="AlphaFoldDB" id="A0A507B678"/>
<dbReference type="GeneID" id="41968065"/>
<keyword evidence="3" id="KW-1185">Reference proteome</keyword>
<evidence type="ECO:0000313" key="2">
    <source>
        <dbReference type="EMBL" id="TPX14224.1"/>
    </source>
</evidence>
<comment type="caution">
    <text evidence="2">The sequence shown here is derived from an EMBL/GenBank/DDBJ whole genome shotgun (WGS) entry which is preliminary data.</text>
</comment>
<feature type="compositionally biased region" description="Basic and acidic residues" evidence="1">
    <location>
        <begin position="308"/>
        <end position="318"/>
    </location>
</feature>